<comment type="subcellular location">
    <subcellularLocation>
        <location evidence="1">Cell membrane</location>
        <topology evidence="1">Multi-pass membrane protein</topology>
    </subcellularLocation>
</comment>
<keyword evidence="3 6" id="KW-0812">Transmembrane</keyword>
<dbReference type="PANTHER" id="PTHR30250:SF11">
    <property type="entry name" value="O-ANTIGEN TRANSPORTER-RELATED"/>
    <property type="match status" value="1"/>
</dbReference>
<evidence type="ECO:0000313" key="8">
    <source>
        <dbReference type="Proteomes" id="UP000824261"/>
    </source>
</evidence>
<feature type="transmembrane region" description="Helical" evidence="6">
    <location>
        <begin position="212"/>
        <end position="234"/>
    </location>
</feature>
<gene>
    <name evidence="7" type="ORF">IAA69_08730</name>
</gene>
<dbReference type="EMBL" id="DVGB01000106">
    <property type="protein sequence ID" value="HIR02327.1"/>
    <property type="molecule type" value="Genomic_DNA"/>
</dbReference>
<sequence>MSAVQKQDLPEELSIRANMLWNSAGSLTYLACQWLTTIVIVRLSTGYDDAGMLSLAMSVVGIFSTFANYKMGTYQVSDIRHEHSLSDYLGFRCFMLAVAFVACMAYAYLTCSPGALLTVALYYVYRGFGLAIDVLHGADQLGRRMDYIGKSFMLQGVLSLASFVAVYALTQSLDGAIAAMTVLTACVLIFFDRSRAAQFEPVRVTFRWRTALFFLKTSLPAVVASLAASALFAVPKQFLSWEFGEAALGIYSSVAAPALVVQMGATYLYNPLLDVFPRLYFAGKRKEFVRLLARTVAGIMAIAVVCSVLLAFFGSWALQLLFGSSIAPYVYLLQPIILSTVLTAFLWFFGDVLIAVRCFRGTLLGNLAAFVAVLPLTFACVLTWDMNGVSFAGAGACMVGVLVLAAYMAHAVRTGPRPDEGGGRS</sequence>
<accession>A0A9D1D570</accession>
<evidence type="ECO:0000256" key="6">
    <source>
        <dbReference type="SAM" id="Phobius"/>
    </source>
</evidence>
<feature type="transmembrane region" description="Helical" evidence="6">
    <location>
        <begin position="246"/>
        <end position="270"/>
    </location>
</feature>
<keyword evidence="2" id="KW-1003">Cell membrane</keyword>
<feature type="transmembrane region" description="Helical" evidence="6">
    <location>
        <begin position="291"/>
        <end position="316"/>
    </location>
</feature>
<feature type="transmembrane region" description="Helical" evidence="6">
    <location>
        <begin position="363"/>
        <end position="384"/>
    </location>
</feature>
<evidence type="ECO:0000313" key="7">
    <source>
        <dbReference type="EMBL" id="HIR02327.1"/>
    </source>
</evidence>
<feature type="transmembrane region" description="Helical" evidence="6">
    <location>
        <begin position="390"/>
        <end position="409"/>
    </location>
</feature>
<feature type="transmembrane region" description="Helical" evidence="6">
    <location>
        <begin position="115"/>
        <end position="135"/>
    </location>
</feature>
<comment type="caution">
    <text evidence="7">The sequence shown here is derived from an EMBL/GenBank/DDBJ whole genome shotgun (WGS) entry which is preliminary data.</text>
</comment>
<feature type="transmembrane region" description="Helical" evidence="6">
    <location>
        <begin position="50"/>
        <end position="69"/>
    </location>
</feature>
<evidence type="ECO:0000256" key="3">
    <source>
        <dbReference type="ARBA" id="ARBA00022692"/>
    </source>
</evidence>
<feature type="transmembrane region" description="Helical" evidence="6">
    <location>
        <begin position="336"/>
        <end position="356"/>
    </location>
</feature>
<dbReference type="AlphaFoldDB" id="A0A9D1D570"/>
<feature type="transmembrane region" description="Helical" evidence="6">
    <location>
        <begin position="147"/>
        <end position="169"/>
    </location>
</feature>
<name>A0A9D1D570_9ACTN</name>
<organism evidence="7 8">
    <name type="scientific">Candidatus Aveggerthella stercoripullorum</name>
    <dbReference type="NCBI Taxonomy" id="2840688"/>
    <lineage>
        <taxon>Bacteria</taxon>
        <taxon>Bacillati</taxon>
        <taxon>Actinomycetota</taxon>
        <taxon>Coriobacteriia</taxon>
        <taxon>Eggerthellales</taxon>
        <taxon>Eggerthellaceae</taxon>
        <taxon>Eggerthellaceae incertae sedis</taxon>
        <taxon>Candidatus Aveggerthella</taxon>
    </lineage>
</organism>
<reference evidence="7" key="2">
    <citation type="journal article" date="2021" name="PeerJ">
        <title>Extensive microbial diversity within the chicken gut microbiome revealed by metagenomics and culture.</title>
        <authorList>
            <person name="Gilroy R."/>
            <person name="Ravi A."/>
            <person name="Getino M."/>
            <person name="Pursley I."/>
            <person name="Horton D.L."/>
            <person name="Alikhan N.F."/>
            <person name="Baker D."/>
            <person name="Gharbi K."/>
            <person name="Hall N."/>
            <person name="Watson M."/>
            <person name="Adriaenssens E.M."/>
            <person name="Foster-Nyarko E."/>
            <person name="Jarju S."/>
            <person name="Secka A."/>
            <person name="Antonio M."/>
            <person name="Oren A."/>
            <person name="Chaudhuri R.R."/>
            <person name="La Ragione R."/>
            <person name="Hildebrand F."/>
            <person name="Pallen M.J."/>
        </authorList>
    </citation>
    <scope>NUCLEOTIDE SEQUENCE</scope>
    <source>
        <strain evidence="7">ChiGjej1B1-2707</strain>
    </source>
</reference>
<evidence type="ECO:0000256" key="5">
    <source>
        <dbReference type="ARBA" id="ARBA00023136"/>
    </source>
</evidence>
<feature type="transmembrane region" description="Helical" evidence="6">
    <location>
        <begin position="175"/>
        <end position="191"/>
    </location>
</feature>
<evidence type="ECO:0000256" key="4">
    <source>
        <dbReference type="ARBA" id="ARBA00022989"/>
    </source>
</evidence>
<feature type="transmembrane region" description="Helical" evidence="6">
    <location>
        <begin position="20"/>
        <end position="44"/>
    </location>
</feature>
<dbReference type="Proteomes" id="UP000824261">
    <property type="component" value="Unassembled WGS sequence"/>
</dbReference>
<keyword evidence="5 6" id="KW-0472">Membrane</keyword>
<evidence type="ECO:0000256" key="2">
    <source>
        <dbReference type="ARBA" id="ARBA00022475"/>
    </source>
</evidence>
<keyword evidence="4 6" id="KW-1133">Transmembrane helix</keyword>
<protein>
    <submittedName>
        <fullName evidence="7">Polysaccharide biosynthesis protein</fullName>
    </submittedName>
</protein>
<feature type="transmembrane region" description="Helical" evidence="6">
    <location>
        <begin position="89"/>
        <end position="109"/>
    </location>
</feature>
<evidence type="ECO:0000256" key="1">
    <source>
        <dbReference type="ARBA" id="ARBA00004651"/>
    </source>
</evidence>
<dbReference type="GO" id="GO:0005886">
    <property type="term" value="C:plasma membrane"/>
    <property type="evidence" value="ECO:0007669"/>
    <property type="project" value="UniProtKB-SubCell"/>
</dbReference>
<dbReference type="PANTHER" id="PTHR30250">
    <property type="entry name" value="PST FAMILY PREDICTED COLANIC ACID TRANSPORTER"/>
    <property type="match status" value="1"/>
</dbReference>
<dbReference type="InterPro" id="IPR050833">
    <property type="entry name" value="Poly_Biosynth_Transport"/>
</dbReference>
<reference evidence="7" key="1">
    <citation type="submission" date="2020-10" db="EMBL/GenBank/DDBJ databases">
        <authorList>
            <person name="Gilroy R."/>
        </authorList>
    </citation>
    <scope>NUCLEOTIDE SEQUENCE</scope>
    <source>
        <strain evidence="7">ChiGjej1B1-2707</strain>
    </source>
</reference>
<proteinExistence type="predicted"/>